<feature type="transmembrane region" description="Helical" evidence="1">
    <location>
        <begin position="62"/>
        <end position="90"/>
    </location>
</feature>
<evidence type="ECO:0000313" key="2">
    <source>
        <dbReference type="EMBL" id="MFB9521077.1"/>
    </source>
</evidence>
<feature type="transmembrane region" description="Helical" evidence="1">
    <location>
        <begin position="21"/>
        <end position="42"/>
    </location>
</feature>
<comment type="caution">
    <text evidence="2">The sequence shown here is derived from an EMBL/GenBank/DDBJ whole genome shotgun (WGS) entry which is preliminary data.</text>
</comment>
<gene>
    <name evidence="2" type="ORF">ACFFTU_14065</name>
</gene>
<name>A0ABV5PCZ9_STRCM</name>
<organism evidence="2 3">
    <name type="scientific">Streptomyces cremeus</name>
    <dbReference type="NCBI Taxonomy" id="66881"/>
    <lineage>
        <taxon>Bacteria</taxon>
        <taxon>Bacillati</taxon>
        <taxon>Actinomycetota</taxon>
        <taxon>Actinomycetes</taxon>
        <taxon>Kitasatosporales</taxon>
        <taxon>Streptomycetaceae</taxon>
        <taxon>Streptomyces</taxon>
    </lineage>
</organism>
<accession>A0ABV5PCZ9</accession>
<keyword evidence="1" id="KW-0812">Transmembrane</keyword>
<dbReference type="RefSeq" id="WP_345223125.1">
    <property type="nucleotide sequence ID" value="NZ_BAAAXE010000013.1"/>
</dbReference>
<feature type="transmembrane region" description="Helical" evidence="1">
    <location>
        <begin position="176"/>
        <end position="197"/>
    </location>
</feature>
<keyword evidence="3" id="KW-1185">Reference proteome</keyword>
<keyword evidence="1" id="KW-1133">Transmembrane helix</keyword>
<sequence>MVHEEQAEQSGEERRHGWGSGLTLTTAAFLFLLLRLFAVSGYQWHTAFAVLHTLDLDDSIGILLGTVLADSVVAAVLLVVLLPAFLFRVVGGFVLAARTREEEQPDRGPRVDMTGIVVLAIVVAGMTAYVLSFGTWWLPLASVLVTAVMVGLGTLTRGAHGQVGEASRWAGRHLMGLVLAASVLALLISAAVVRTPWMPKERIVVKGHEKPLRGYVLEAEPGFLKVLTEEDREFVILRDGEVESREEIVEH</sequence>
<evidence type="ECO:0000256" key="1">
    <source>
        <dbReference type="SAM" id="Phobius"/>
    </source>
</evidence>
<feature type="transmembrane region" description="Helical" evidence="1">
    <location>
        <begin position="111"/>
        <end position="130"/>
    </location>
</feature>
<dbReference type="Proteomes" id="UP001589718">
    <property type="component" value="Unassembled WGS sequence"/>
</dbReference>
<keyword evidence="1" id="KW-0472">Membrane</keyword>
<dbReference type="EMBL" id="JBHMCR010000006">
    <property type="protein sequence ID" value="MFB9521077.1"/>
    <property type="molecule type" value="Genomic_DNA"/>
</dbReference>
<proteinExistence type="predicted"/>
<protein>
    <submittedName>
        <fullName evidence="2">Uncharacterized protein</fullName>
    </submittedName>
</protein>
<evidence type="ECO:0000313" key="3">
    <source>
        <dbReference type="Proteomes" id="UP001589718"/>
    </source>
</evidence>
<reference evidence="2 3" key="1">
    <citation type="submission" date="2024-09" db="EMBL/GenBank/DDBJ databases">
        <authorList>
            <person name="Sun Q."/>
            <person name="Mori K."/>
        </authorList>
    </citation>
    <scope>NUCLEOTIDE SEQUENCE [LARGE SCALE GENOMIC DNA]</scope>
    <source>
        <strain evidence="2 3">JCM 4362</strain>
    </source>
</reference>